<dbReference type="Pfam" id="PF06779">
    <property type="entry name" value="MFS_4"/>
    <property type="match status" value="1"/>
</dbReference>
<organism evidence="6 7">
    <name type="scientific">Roseibium salinum</name>
    <dbReference type="NCBI Taxonomy" id="1604349"/>
    <lineage>
        <taxon>Bacteria</taxon>
        <taxon>Pseudomonadati</taxon>
        <taxon>Pseudomonadota</taxon>
        <taxon>Alphaproteobacteria</taxon>
        <taxon>Hyphomicrobiales</taxon>
        <taxon>Stappiaceae</taxon>
        <taxon>Roseibium</taxon>
    </lineage>
</organism>
<dbReference type="InterPro" id="IPR036259">
    <property type="entry name" value="MFS_trans_sf"/>
</dbReference>
<feature type="transmembrane region" description="Helical" evidence="4">
    <location>
        <begin position="280"/>
        <end position="297"/>
    </location>
</feature>
<protein>
    <submittedName>
        <fullName evidence="6">YbfB/YjiJ family MFS transporter</fullName>
    </submittedName>
</protein>
<dbReference type="PANTHER" id="PTHR23537:SF1">
    <property type="entry name" value="SUGAR TRANSPORTER"/>
    <property type="match status" value="1"/>
</dbReference>
<name>A0ABT3QZ32_9HYPH</name>
<feature type="transmembrane region" description="Helical" evidence="4">
    <location>
        <begin position="219"/>
        <end position="240"/>
    </location>
</feature>
<dbReference type="InterPro" id="IPR020846">
    <property type="entry name" value="MFS_dom"/>
</dbReference>
<evidence type="ECO:0000256" key="4">
    <source>
        <dbReference type="SAM" id="Phobius"/>
    </source>
</evidence>
<reference evidence="6 7" key="1">
    <citation type="journal article" date="2016" name="Int. J. Syst. Evol. Microbiol.">
        <title>Labrenzia salina sp. nov., isolated from the rhizosphere of the halophyte Arthrocnemum macrostachyum.</title>
        <authorList>
            <person name="Camacho M."/>
            <person name="Redondo-Gomez S."/>
            <person name="Rodriguez-Llorente I."/>
            <person name="Rohde M."/>
            <person name="Sproer C."/>
            <person name="Schumann P."/>
            <person name="Klenk H.P."/>
            <person name="Montero-Calasanz M.D.C."/>
        </authorList>
    </citation>
    <scope>NUCLEOTIDE SEQUENCE [LARGE SCALE GENOMIC DNA]</scope>
    <source>
        <strain evidence="6 7">DSM 29163</strain>
    </source>
</reference>
<evidence type="ECO:0000313" key="6">
    <source>
        <dbReference type="EMBL" id="MCX2722214.1"/>
    </source>
</evidence>
<keyword evidence="7" id="KW-1185">Reference proteome</keyword>
<dbReference type="PANTHER" id="PTHR23537">
    <property type="match status" value="1"/>
</dbReference>
<feature type="transmembrane region" description="Helical" evidence="4">
    <location>
        <begin position="77"/>
        <end position="97"/>
    </location>
</feature>
<feature type="transmembrane region" description="Helical" evidence="4">
    <location>
        <begin position="252"/>
        <end position="268"/>
    </location>
</feature>
<keyword evidence="3 4" id="KW-0472">Membrane</keyword>
<dbReference type="EMBL" id="JAPEVI010000003">
    <property type="protein sequence ID" value="MCX2722214.1"/>
    <property type="molecule type" value="Genomic_DNA"/>
</dbReference>
<feature type="domain" description="Major facilitator superfamily (MFS) profile" evidence="5">
    <location>
        <begin position="7"/>
        <end position="392"/>
    </location>
</feature>
<sequence length="392" mass="40181">MPSQDRAPVALALGGLFSLAAAMGIGRFVYTPILPFMADGLNLPAEDAGLIASANFLGYLAGALAGTSKSLPGRPRVWFLGGLLVSALTSAAMALTVSLWAFLFIRFVSGVASAFVLVFSTTLILDRLNVAGRGGLSALYFAGVGCGIAFSALLVAGLDQMAADWRQLWLASGGATLVFLLIAAGLVPDEPPAAKAPADGSTRLPADASYINASLLRLILAYGLFGFGYVITATFVSTIARSTPELQSTEQLVWLAVGLCAAPSIYVWNRIALRTGARRAFALACMLEATGVALTVAGTGPALFLLGAALLGATFMGITALGLMETRRQASAGGLAAIRQMLAVLTASFGLGQVLGPWFAGRLYEMTGSFQLPSLAAAAALVIAAALVGRQG</sequence>
<proteinExistence type="predicted"/>
<dbReference type="Gene3D" id="1.20.1250.20">
    <property type="entry name" value="MFS general substrate transporter like domains"/>
    <property type="match status" value="1"/>
</dbReference>
<feature type="transmembrane region" description="Helical" evidence="4">
    <location>
        <begin position="336"/>
        <end position="360"/>
    </location>
</feature>
<evidence type="ECO:0000259" key="5">
    <source>
        <dbReference type="PROSITE" id="PS50850"/>
    </source>
</evidence>
<keyword evidence="1 4" id="KW-0812">Transmembrane</keyword>
<evidence type="ECO:0000256" key="2">
    <source>
        <dbReference type="ARBA" id="ARBA00022989"/>
    </source>
</evidence>
<feature type="transmembrane region" description="Helical" evidence="4">
    <location>
        <begin position="48"/>
        <end position="65"/>
    </location>
</feature>
<dbReference type="Proteomes" id="UP001300261">
    <property type="component" value="Unassembled WGS sequence"/>
</dbReference>
<dbReference type="InterPro" id="IPR010645">
    <property type="entry name" value="MFS_4"/>
</dbReference>
<dbReference type="SUPFAM" id="SSF103473">
    <property type="entry name" value="MFS general substrate transporter"/>
    <property type="match status" value="1"/>
</dbReference>
<evidence type="ECO:0000256" key="3">
    <source>
        <dbReference type="ARBA" id="ARBA00023136"/>
    </source>
</evidence>
<keyword evidence="2 4" id="KW-1133">Transmembrane helix</keyword>
<dbReference type="CDD" id="cd06180">
    <property type="entry name" value="MFS_YjiJ"/>
    <property type="match status" value="1"/>
</dbReference>
<feature type="transmembrane region" description="Helical" evidence="4">
    <location>
        <begin position="168"/>
        <end position="187"/>
    </location>
</feature>
<comment type="caution">
    <text evidence="6">The sequence shown here is derived from an EMBL/GenBank/DDBJ whole genome shotgun (WGS) entry which is preliminary data.</text>
</comment>
<feature type="transmembrane region" description="Helical" evidence="4">
    <location>
        <begin position="137"/>
        <end position="156"/>
    </location>
</feature>
<dbReference type="PROSITE" id="PS50850">
    <property type="entry name" value="MFS"/>
    <property type="match status" value="1"/>
</dbReference>
<accession>A0ABT3QZ32</accession>
<evidence type="ECO:0000313" key="7">
    <source>
        <dbReference type="Proteomes" id="UP001300261"/>
    </source>
</evidence>
<feature type="transmembrane region" description="Helical" evidence="4">
    <location>
        <begin position="372"/>
        <end position="389"/>
    </location>
</feature>
<evidence type="ECO:0000256" key="1">
    <source>
        <dbReference type="ARBA" id="ARBA00022692"/>
    </source>
</evidence>
<feature type="transmembrane region" description="Helical" evidence="4">
    <location>
        <begin position="303"/>
        <end position="324"/>
    </location>
</feature>
<feature type="transmembrane region" description="Helical" evidence="4">
    <location>
        <begin position="103"/>
        <end position="125"/>
    </location>
</feature>
<dbReference type="RefSeq" id="WP_265961908.1">
    <property type="nucleotide sequence ID" value="NZ_JAPEVI010000003.1"/>
</dbReference>
<gene>
    <name evidence="6" type="ORF">ON753_07310</name>
</gene>